<dbReference type="InterPro" id="IPR004606">
    <property type="entry name" value="Mop_domain"/>
</dbReference>
<dbReference type="InterPro" id="IPR051815">
    <property type="entry name" value="Molybdate_resp_trans_reg"/>
</dbReference>
<evidence type="ECO:0000256" key="3">
    <source>
        <dbReference type="PROSITE-ProRule" id="PRU01213"/>
    </source>
</evidence>
<dbReference type="AlphaFoldDB" id="A0A858Q8P1"/>
<evidence type="ECO:0000256" key="1">
    <source>
        <dbReference type="ARBA" id="ARBA00008110"/>
    </source>
</evidence>
<dbReference type="FunFam" id="2.40.50.100:FF:000086">
    <property type="entry name" value="Molybdenum transport operon repressor MopB"/>
    <property type="match status" value="1"/>
</dbReference>
<protein>
    <submittedName>
        <fullName evidence="5">Transporter</fullName>
    </submittedName>
</protein>
<dbReference type="NCBIfam" id="TIGR00638">
    <property type="entry name" value="Mop"/>
    <property type="match status" value="2"/>
</dbReference>
<evidence type="ECO:0000259" key="4">
    <source>
        <dbReference type="PROSITE" id="PS51866"/>
    </source>
</evidence>
<accession>A0A858Q8P1</accession>
<dbReference type="Pfam" id="PF03459">
    <property type="entry name" value="TOBE"/>
    <property type="match status" value="2"/>
</dbReference>
<dbReference type="PANTHER" id="PTHR30432:SF1">
    <property type="entry name" value="DNA-BINDING TRANSCRIPTIONAL DUAL REGULATOR MODE"/>
    <property type="match status" value="1"/>
</dbReference>
<proteinExistence type="inferred from homology"/>
<dbReference type="Proteomes" id="UP000503004">
    <property type="component" value="Chromosome"/>
</dbReference>
<dbReference type="RefSeq" id="WP_169603475.1">
    <property type="nucleotide sequence ID" value="NZ_CP046565.1"/>
</dbReference>
<evidence type="ECO:0000256" key="2">
    <source>
        <dbReference type="ARBA" id="ARBA00022505"/>
    </source>
</evidence>
<reference evidence="6" key="1">
    <citation type="submission" date="2019-12" db="EMBL/GenBank/DDBJ databases">
        <authorList>
            <person name="Awala S.I."/>
            <person name="Rhee S.K."/>
        </authorList>
    </citation>
    <scope>NUCLEOTIDE SEQUENCE [LARGE SCALE GENOMIC DNA]</scope>
    <source>
        <strain evidence="6">IM1</strain>
    </source>
</reference>
<organism evidence="5 6">
    <name type="scientific">Methylococcus geothermalis</name>
    <dbReference type="NCBI Taxonomy" id="2681310"/>
    <lineage>
        <taxon>Bacteria</taxon>
        <taxon>Pseudomonadati</taxon>
        <taxon>Pseudomonadota</taxon>
        <taxon>Gammaproteobacteria</taxon>
        <taxon>Methylococcales</taxon>
        <taxon>Methylococcaceae</taxon>
        <taxon>Methylococcus</taxon>
    </lineage>
</organism>
<feature type="domain" description="Mop" evidence="4">
    <location>
        <begin position="74"/>
        <end position="140"/>
    </location>
</feature>
<dbReference type="InterPro" id="IPR008995">
    <property type="entry name" value="Mo/tungstate-bd_C_term_dom"/>
</dbReference>
<dbReference type="GO" id="GO:0015689">
    <property type="term" value="P:molybdate ion transport"/>
    <property type="evidence" value="ECO:0007669"/>
    <property type="project" value="InterPro"/>
</dbReference>
<evidence type="ECO:0000313" key="6">
    <source>
        <dbReference type="Proteomes" id="UP000503004"/>
    </source>
</evidence>
<dbReference type="EMBL" id="CP046565">
    <property type="protein sequence ID" value="QJD30197.1"/>
    <property type="molecule type" value="Genomic_DNA"/>
</dbReference>
<feature type="domain" description="Mop" evidence="4">
    <location>
        <begin position="2"/>
        <end position="68"/>
    </location>
</feature>
<dbReference type="KEGG" id="metu:GNH96_09595"/>
<gene>
    <name evidence="5" type="ORF">GNH96_09595</name>
</gene>
<dbReference type="Gene3D" id="2.40.50.100">
    <property type="match status" value="2"/>
</dbReference>
<evidence type="ECO:0000313" key="5">
    <source>
        <dbReference type="EMBL" id="QJD30197.1"/>
    </source>
</evidence>
<dbReference type="InterPro" id="IPR005116">
    <property type="entry name" value="Transp-assoc_OB_typ1"/>
</dbReference>
<sequence length="142" mass="14203">MKTSARNQYFGRITSVNVGAVNAEVAVGLKGGQSIVAAITKESVEKLGVKVGGDAVALVKAPQVIVVTDTAGYRLSARNQLSGKVSRIHKGAVNSDVIIDLGGGETVAATITNDSLEALGLAEGQAATAVFKAGSVILGVAG</sequence>
<keyword evidence="2 3" id="KW-0500">Molybdenum</keyword>
<name>A0A858Q8P1_9GAMM</name>
<dbReference type="PANTHER" id="PTHR30432">
    <property type="entry name" value="TRANSCRIPTIONAL REGULATOR MODE"/>
    <property type="match status" value="1"/>
</dbReference>
<comment type="similarity">
    <text evidence="1">Belongs to the ModE family.</text>
</comment>
<keyword evidence="6" id="KW-1185">Reference proteome</keyword>
<dbReference type="SUPFAM" id="SSF50331">
    <property type="entry name" value="MOP-like"/>
    <property type="match status" value="2"/>
</dbReference>
<dbReference type="PROSITE" id="PS51866">
    <property type="entry name" value="MOP"/>
    <property type="match status" value="2"/>
</dbReference>